<reference evidence="3" key="1">
    <citation type="journal article" date="2019" name="Int. J. Syst. Evol. Microbiol.">
        <title>The Global Catalogue of Microorganisms (GCM) 10K type strain sequencing project: providing services to taxonomists for standard genome sequencing and annotation.</title>
        <authorList>
            <consortium name="The Broad Institute Genomics Platform"/>
            <consortium name="The Broad Institute Genome Sequencing Center for Infectious Disease"/>
            <person name="Wu L."/>
            <person name="Ma J."/>
        </authorList>
    </citation>
    <scope>NUCLEOTIDE SEQUENCE [LARGE SCALE GENOMIC DNA]</scope>
    <source>
        <strain evidence="3">CECT 7649</strain>
    </source>
</reference>
<dbReference type="InterPro" id="IPR017926">
    <property type="entry name" value="GATASE"/>
</dbReference>
<proteinExistence type="predicted"/>
<accession>A0ABW2NZJ9</accession>
<dbReference type="Proteomes" id="UP001596496">
    <property type="component" value="Unassembled WGS sequence"/>
</dbReference>
<dbReference type="PANTHER" id="PTHR42695:SF5">
    <property type="entry name" value="GLUTAMINE AMIDOTRANSFERASE YLR126C-RELATED"/>
    <property type="match status" value="1"/>
</dbReference>
<dbReference type="CDD" id="cd01741">
    <property type="entry name" value="GATase1_1"/>
    <property type="match status" value="1"/>
</dbReference>
<name>A0ABW2NZJ9_9ACTN</name>
<gene>
    <name evidence="2" type="ORF">ACFQSB_11480</name>
</gene>
<evidence type="ECO:0000313" key="3">
    <source>
        <dbReference type="Proteomes" id="UP001596496"/>
    </source>
</evidence>
<comment type="caution">
    <text evidence="2">The sequence shown here is derived from an EMBL/GenBank/DDBJ whole genome shotgun (WGS) entry which is preliminary data.</text>
</comment>
<dbReference type="InterPro" id="IPR044992">
    <property type="entry name" value="ChyE-like"/>
</dbReference>
<keyword evidence="2" id="KW-0315">Glutamine amidotransferase</keyword>
<protein>
    <submittedName>
        <fullName evidence="2">Type 1 glutamine amidotransferase</fullName>
    </submittedName>
</protein>
<dbReference type="SUPFAM" id="SSF52317">
    <property type="entry name" value="Class I glutamine amidotransferase-like"/>
    <property type="match status" value="1"/>
</dbReference>
<dbReference type="EMBL" id="JBHTCG010000006">
    <property type="protein sequence ID" value="MFC7382828.1"/>
    <property type="molecule type" value="Genomic_DNA"/>
</dbReference>
<dbReference type="Pfam" id="PF00117">
    <property type="entry name" value="GATase"/>
    <property type="match status" value="1"/>
</dbReference>
<evidence type="ECO:0000259" key="1">
    <source>
        <dbReference type="Pfam" id="PF00117"/>
    </source>
</evidence>
<dbReference type="InterPro" id="IPR029062">
    <property type="entry name" value="Class_I_gatase-like"/>
</dbReference>
<dbReference type="PROSITE" id="PS51273">
    <property type="entry name" value="GATASE_TYPE_1"/>
    <property type="match status" value="1"/>
</dbReference>
<feature type="domain" description="Glutamine amidotransferase" evidence="1">
    <location>
        <begin position="46"/>
        <end position="188"/>
    </location>
</feature>
<dbReference type="RefSeq" id="WP_380826171.1">
    <property type="nucleotide sequence ID" value="NZ_JBHTCG010000006.1"/>
</dbReference>
<organism evidence="2 3">
    <name type="scientific">Sphaerisporangium rhizosphaerae</name>
    <dbReference type="NCBI Taxonomy" id="2269375"/>
    <lineage>
        <taxon>Bacteria</taxon>
        <taxon>Bacillati</taxon>
        <taxon>Actinomycetota</taxon>
        <taxon>Actinomycetes</taxon>
        <taxon>Streptosporangiales</taxon>
        <taxon>Streptosporangiaceae</taxon>
        <taxon>Sphaerisporangium</taxon>
    </lineage>
</organism>
<dbReference type="Gene3D" id="3.40.50.880">
    <property type="match status" value="1"/>
</dbReference>
<dbReference type="PROSITE" id="PS51257">
    <property type="entry name" value="PROKAR_LIPOPROTEIN"/>
    <property type="match status" value="1"/>
</dbReference>
<sequence length="254" mass="26390">MTNRILIVEHEAEAGLGLFAGWLAGAGLACEAVRPYLAEEIPSLDAGTGVTGLVVLGGAPSAWDDEGTPWLPATRELIRRAVEASLPTLGICLGAQLMALACGGEVRPGEAGLEVGLGEVSLLPAAAADPLFAGLPLTARAVQYHQDAVTVLPPGAVPLATGAAYPNQAFRLGERAWAVQFHPEASPEIFRSWTGPNLAELAAAGHDAARLCAEVDAAEPELRRTWRPLAEAFAAVARKGREPGDLPGTHVHSR</sequence>
<keyword evidence="3" id="KW-1185">Reference proteome</keyword>
<evidence type="ECO:0000313" key="2">
    <source>
        <dbReference type="EMBL" id="MFC7382828.1"/>
    </source>
</evidence>
<dbReference type="PANTHER" id="PTHR42695">
    <property type="entry name" value="GLUTAMINE AMIDOTRANSFERASE YLR126C-RELATED"/>
    <property type="match status" value="1"/>
</dbReference>